<evidence type="ECO:0000256" key="1">
    <source>
        <dbReference type="ARBA" id="ARBA00012513"/>
    </source>
</evidence>
<feature type="region of interest" description="Disordered" evidence="13">
    <location>
        <begin position="694"/>
        <end position="738"/>
    </location>
</feature>
<keyword evidence="2" id="KW-0723">Serine/threonine-protein kinase</keyword>
<dbReference type="InterPro" id="IPR045864">
    <property type="entry name" value="aa-tRNA-synth_II/BPL/LPL"/>
</dbReference>
<sequence>MPHKQKKTHSNAPKNGSPRAERKRQFTPDSPALALPVVAPTNYEEIHQNEIEALRSIYGDDFEEIAHRQSAWQQSSDVVFKLHLRASSNPEVRLDLLVELPTTYPKTIPNLFLEKLDDLRQNTQSRIDDIIRTKPKSLLGSEMIYEIAVSIQDVLEDVAEAKAQNKDLPSLEEERMEQEAAANQRAELERQEELRKQEAATAEEERALQQLLEGKIRERTKARLLRRKSRTSGIDSNSDIEAGENIPGAISFDPPLVMTDTDEGPLVFRAVYGKTLLQTAQGKDTFTVRPVVSENRCHAPLLVLKELSIDEKELDPLAFREKMRSSEDKLESLKRLRHPNLLDFVGFKIYRPLDPTNSHDHAWRVYLLLEHANKGSLSEFLDIVGSAPVETLRSWTIQLLEALEFYHRSGFVHGDIHCGRIMILRTQTGGTIVKLQASIESALPGSAGSKQSLAASKSPLWLPPESTQGNTSPTMKTDVWDLGIVFLQMGFGKDVLQRYTSANALMGTLGLSAPLQDLLNEFFRTDPKKRPTAFQLQPSEFFRVDTPLVSRTSTSNSISLMRRPRFDSFGNLPAFSRYYQDFDEAGRLGKGGFGMVVKARNKLDGRLYAIKKITQRSTAALKDTLSEIMLLSRLNHPYVVRYYTAWIEEDYDFVDEEAVSSTEGDPFASQDSHGIGYSTGGLDFISSSGYPKVEFGSDSEEEHDRASSSHDNRETPETYGTGSDTGKELSRVRSGSQGRPVSTTLYIQMEYCEKHTLRDLIRNGLYDDVDRSWRLFRQILDGLSHIHGHGIIHRDLKPDNIFIDVANNPRIGDFGLATSGQFTTAVRSSMAADFEGDFTRSLGTTYYVAPEMKSGFTGNYNDKVDMFSLGVIFFEMCHPLSTGMERDQTLRDIREKEHTLPPTFQYSEKALQGRIIESLLSHNPSERPSASELLHSGQIPLQVEEETFRRAIMHLLSDPSSPDYKKILSAIFSQSPKKFEDIAWDMDSRGTPAANELLVQGLVKEKLTSIFRRHGAVETTRQMLFPRSQHYNNGAVRLLDSSGNLLQLPFDLTLPNARAIPRQDPSLEKTFAFGTVYRETSHGGEPRTHKEVDFDIMSHNTLDLALKEAEVIKVLDEIIEDFPPLRSASMCFLVNHSDLLQLILEFCRITPSQIPLVKEIVSKLNVGKWTIQKIRSELRSPAISVASTSLDELARFDFRDSPKQTQKRLRAIMEGTEFVERLTPIFARINWLMAYLQCFDVKRKVYVNPLGSLNDKFFRGSILFQCVFDNKRRDVFAAGGRYDSLVQEFCPKVLASRPQTHAVGFNLSWDRLSSAMLEYLKGSARSHTKHTEAEPAAFWKTRRCDVLVASFDPTILRTMGIKVVQDLWANDISAELAVDASSLEELLTKYKDHNHSWIVIAKQDSQERGFKVRCLVPKEELDIRSSELIPWLRNEIRARNQREGAVDSRQSRLPSHSQPDFGVDGERSSDVRILVPQHRSKKTNRRNIVENALFRSREVVEDALNGPIAAIDTRDDLLEAIRETRLSDPDSWRAVIQNAPLTERKYLSQVHELLLDLANDNRARDGTDNFSNAFIYNYRTGSCVYYDLGRGN</sequence>
<evidence type="ECO:0000259" key="14">
    <source>
        <dbReference type="PROSITE" id="PS50011"/>
    </source>
</evidence>
<feature type="region of interest" description="Disordered" evidence="13">
    <location>
        <begin position="1443"/>
        <end position="1467"/>
    </location>
</feature>
<feature type="compositionally biased region" description="Basic and acidic residues" evidence="13">
    <location>
        <begin position="702"/>
        <end position="716"/>
    </location>
</feature>
<dbReference type="PIRSF" id="PIRSF000660">
    <property type="entry name" value="Ser/Thr_PK_GCN2"/>
    <property type="match status" value="1"/>
</dbReference>
<dbReference type="InterPro" id="IPR036621">
    <property type="entry name" value="Anticodon-bd_dom_sf"/>
</dbReference>
<evidence type="ECO:0000256" key="7">
    <source>
        <dbReference type="ARBA" id="ARBA00037982"/>
    </source>
</evidence>
<dbReference type="InterPro" id="IPR050339">
    <property type="entry name" value="CC_SR_Kinase"/>
</dbReference>
<dbReference type="PROSITE" id="PS50908">
    <property type="entry name" value="RWD"/>
    <property type="match status" value="1"/>
</dbReference>
<feature type="domain" description="Protein kinase" evidence="14">
    <location>
        <begin position="582"/>
        <end position="948"/>
    </location>
</feature>
<dbReference type="Gene3D" id="3.30.200.20">
    <property type="entry name" value="Phosphorylase Kinase, domain 1"/>
    <property type="match status" value="1"/>
</dbReference>
<comment type="similarity">
    <text evidence="7">Belongs to the protein kinase superfamily. Ser/Thr protein kinase family. GCN2 subfamily.</text>
</comment>
<feature type="binding site" evidence="11">
    <location>
        <position position="611"/>
    </location>
    <ligand>
        <name>ATP</name>
        <dbReference type="ChEBI" id="CHEBI:30616"/>
    </ligand>
</feature>
<dbReference type="FunFam" id="3.30.200.20:FF:000379">
    <property type="entry name" value="eIF-2-alpha kinase GCN2"/>
    <property type="match status" value="1"/>
</dbReference>
<dbReference type="PANTHER" id="PTHR11042:SF136">
    <property type="entry name" value="EIF-2-ALPHA KINASE GCN2"/>
    <property type="match status" value="1"/>
</dbReference>
<comment type="catalytic activity">
    <reaction evidence="8">
        <text>L-threonyl-[protein] + ATP = O-phospho-L-threonyl-[protein] + ADP + H(+)</text>
        <dbReference type="Rhea" id="RHEA:46608"/>
        <dbReference type="Rhea" id="RHEA-COMP:11060"/>
        <dbReference type="Rhea" id="RHEA-COMP:11605"/>
        <dbReference type="ChEBI" id="CHEBI:15378"/>
        <dbReference type="ChEBI" id="CHEBI:30013"/>
        <dbReference type="ChEBI" id="CHEBI:30616"/>
        <dbReference type="ChEBI" id="CHEBI:61977"/>
        <dbReference type="ChEBI" id="CHEBI:456216"/>
        <dbReference type="EC" id="2.7.11.1"/>
    </reaction>
</comment>
<dbReference type="GO" id="GO:0005634">
    <property type="term" value="C:nucleus"/>
    <property type="evidence" value="ECO:0007669"/>
    <property type="project" value="TreeGrafter"/>
</dbReference>
<dbReference type="InterPro" id="IPR016255">
    <property type="entry name" value="Gcn2"/>
</dbReference>
<feature type="binding site" evidence="11">
    <location>
        <begin position="588"/>
        <end position="596"/>
    </location>
    <ligand>
        <name>ATP</name>
        <dbReference type="ChEBI" id="CHEBI:30616"/>
    </ligand>
</feature>
<feature type="binding site" evidence="12">
    <location>
        <position position="612"/>
    </location>
    <ligand>
        <name>ATP</name>
        <dbReference type="ChEBI" id="CHEBI:30616"/>
    </ligand>
</feature>
<dbReference type="Proteomes" id="UP000326565">
    <property type="component" value="Unassembled WGS sequence"/>
</dbReference>
<dbReference type="OrthoDB" id="341578at2759"/>
<evidence type="ECO:0000256" key="2">
    <source>
        <dbReference type="ARBA" id="ARBA00022527"/>
    </source>
</evidence>
<feature type="compositionally biased region" description="Basic and acidic residues" evidence="13">
    <location>
        <begin position="186"/>
        <end position="201"/>
    </location>
</feature>
<evidence type="ECO:0000256" key="3">
    <source>
        <dbReference type="ARBA" id="ARBA00022679"/>
    </source>
</evidence>
<accession>A0A5N5XCG9</accession>
<dbReference type="SUPFAM" id="SSF56112">
    <property type="entry name" value="Protein kinase-like (PK-like)"/>
    <property type="match status" value="2"/>
</dbReference>
<dbReference type="SUPFAM" id="SSF54495">
    <property type="entry name" value="UBC-like"/>
    <property type="match status" value="1"/>
</dbReference>
<dbReference type="Pfam" id="PF13393">
    <property type="entry name" value="tRNA-synt_His"/>
    <property type="match status" value="1"/>
</dbReference>
<keyword evidence="5" id="KW-0418">Kinase</keyword>
<evidence type="ECO:0000256" key="11">
    <source>
        <dbReference type="PIRSR" id="PIRSR000660-2"/>
    </source>
</evidence>
<dbReference type="InterPro" id="IPR011009">
    <property type="entry name" value="Kinase-like_dom_sf"/>
</dbReference>
<dbReference type="EC" id="2.7.11.1" evidence="1"/>
<feature type="region of interest" description="Disordered" evidence="13">
    <location>
        <begin position="166"/>
        <end position="201"/>
    </location>
</feature>
<dbReference type="Pfam" id="PF00069">
    <property type="entry name" value="Pkinase"/>
    <property type="match status" value="3"/>
</dbReference>
<name>A0A5N5XCG9_9EURO</name>
<dbReference type="SUPFAM" id="SSF55681">
    <property type="entry name" value="Class II aaRS and biotin synthetases"/>
    <property type="match status" value="1"/>
</dbReference>
<dbReference type="SMART" id="SM00220">
    <property type="entry name" value="S_TKc"/>
    <property type="match status" value="1"/>
</dbReference>
<dbReference type="PROSITE" id="PS00108">
    <property type="entry name" value="PROTEIN_KINASE_ST"/>
    <property type="match status" value="1"/>
</dbReference>
<keyword evidence="3" id="KW-0808">Transferase</keyword>
<dbReference type="EMBL" id="ML732158">
    <property type="protein sequence ID" value="KAB8078409.1"/>
    <property type="molecule type" value="Genomic_DNA"/>
</dbReference>
<evidence type="ECO:0000259" key="15">
    <source>
        <dbReference type="PROSITE" id="PS50908"/>
    </source>
</evidence>
<dbReference type="SMART" id="SM00591">
    <property type="entry name" value="RWD"/>
    <property type="match status" value="1"/>
</dbReference>
<dbReference type="InterPro" id="IPR041715">
    <property type="entry name" value="HisRS-like_core"/>
</dbReference>
<dbReference type="FunFam" id="3.40.50.800:FF:000009">
    <property type="entry name" value="Eukaryotic translation initiation factor 2-alpha kinase"/>
    <property type="match status" value="1"/>
</dbReference>
<keyword evidence="4 11" id="KW-0547">Nucleotide-binding</keyword>
<dbReference type="Gene3D" id="1.10.510.10">
    <property type="entry name" value="Transferase(Phosphotransferase) domain 1"/>
    <property type="match status" value="2"/>
</dbReference>
<dbReference type="InterPro" id="IPR006575">
    <property type="entry name" value="RWD_dom"/>
</dbReference>
<dbReference type="InterPro" id="IPR017441">
    <property type="entry name" value="Protein_kinase_ATP_BS"/>
</dbReference>
<gene>
    <name evidence="16" type="ORF">BDV29DRAFT_2613</name>
</gene>
<dbReference type="InterPro" id="IPR024435">
    <property type="entry name" value="HisRS-related_dom"/>
</dbReference>
<feature type="region of interest" description="Disordered" evidence="13">
    <location>
        <begin position="1"/>
        <end position="33"/>
    </location>
</feature>
<reference evidence="16 17" key="1">
    <citation type="submission" date="2019-04" db="EMBL/GenBank/DDBJ databases">
        <title>Friends and foes A comparative genomics study of 23 Aspergillus species from section Flavi.</title>
        <authorList>
            <consortium name="DOE Joint Genome Institute"/>
            <person name="Kjaerbolling I."/>
            <person name="Vesth T."/>
            <person name="Frisvad J.C."/>
            <person name="Nybo J.L."/>
            <person name="Theobald S."/>
            <person name="Kildgaard S."/>
            <person name="Isbrandt T."/>
            <person name="Kuo A."/>
            <person name="Sato A."/>
            <person name="Lyhne E.K."/>
            <person name="Kogle M.E."/>
            <person name="Wiebenga A."/>
            <person name="Kun R.S."/>
            <person name="Lubbers R.J."/>
            <person name="Makela M.R."/>
            <person name="Barry K."/>
            <person name="Chovatia M."/>
            <person name="Clum A."/>
            <person name="Daum C."/>
            <person name="Haridas S."/>
            <person name="He G."/>
            <person name="LaButti K."/>
            <person name="Lipzen A."/>
            <person name="Mondo S."/>
            <person name="Riley R."/>
            <person name="Salamov A."/>
            <person name="Simmons B.A."/>
            <person name="Magnuson J.K."/>
            <person name="Henrissat B."/>
            <person name="Mortensen U.H."/>
            <person name="Larsen T.O."/>
            <person name="Devries R.P."/>
            <person name="Grigoriev I.V."/>
            <person name="Machida M."/>
            <person name="Baker S.E."/>
            <person name="Andersen M.R."/>
        </authorList>
    </citation>
    <scope>NUCLEOTIDE SEQUENCE [LARGE SCALE GENOMIC DNA]</scope>
    <source>
        <strain evidence="16 17">CBS 151.66</strain>
    </source>
</reference>
<dbReference type="GO" id="GO:0005737">
    <property type="term" value="C:cytoplasm"/>
    <property type="evidence" value="ECO:0007669"/>
    <property type="project" value="TreeGrafter"/>
</dbReference>
<evidence type="ECO:0000256" key="9">
    <source>
        <dbReference type="ARBA" id="ARBA00048679"/>
    </source>
</evidence>
<evidence type="ECO:0000256" key="10">
    <source>
        <dbReference type="PIRSR" id="PIRSR000660-1"/>
    </source>
</evidence>
<evidence type="ECO:0000313" key="16">
    <source>
        <dbReference type="EMBL" id="KAB8078409.1"/>
    </source>
</evidence>
<dbReference type="CDD" id="cd14012">
    <property type="entry name" value="PK_eIF2AK_GCN2_rpt1"/>
    <property type="match status" value="1"/>
</dbReference>
<dbReference type="InterPro" id="IPR008271">
    <property type="entry name" value="Ser/Thr_kinase_AS"/>
</dbReference>
<dbReference type="CDD" id="cd14046">
    <property type="entry name" value="STKc_EIF2AK4_GCN2_rpt2"/>
    <property type="match status" value="1"/>
</dbReference>
<dbReference type="Gene3D" id="3.30.930.10">
    <property type="entry name" value="Bira Bifunctional Protein, Domain 2"/>
    <property type="match status" value="1"/>
</dbReference>
<dbReference type="GO" id="GO:0005524">
    <property type="term" value="F:ATP binding"/>
    <property type="evidence" value="ECO:0007669"/>
    <property type="project" value="UniProtKB-UniRule"/>
</dbReference>
<dbReference type="CDD" id="cd23823">
    <property type="entry name" value="RWD_GCN2"/>
    <property type="match status" value="1"/>
</dbReference>
<dbReference type="Pfam" id="PF12745">
    <property type="entry name" value="HGTP_anticodon2"/>
    <property type="match status" value="1"/>
</dbReference>
<keyword evidence="6 11" id="KW-0067">ATP-binding</keyword>
<organism evidence="16 17">
    <name type="scientific">Aspergillus leporis</name>
    <dbReference type="NCBI Taxonomy" id="41062"/>
    <lineage>
        <taxon>Eukaryota</taxon>
        <taxon>Fungi</taxon>
        <taxon>Dikarya</taxon>
        <taxon>Ascomycota</taxon>
        <taxon>Pezizomycotina</taxon>
        <taxon>Eurotiomycetes</taxon>
        <taxon>Eurotiomycetidae</taxon>
        <taxon>Eurotiales</taxon>
        <taxon>Aspergillaceae</taxon>
        <taxon>Aspergillus</taxon>
        <taxon>Aspergillus subgen. Circumdati</taxon>
    </lineage>
</organism>
<feature type="active site" description="Proton acceptor" evidence="10">
    <location>
        <position position="795"/>
    </location>
</feature>
<dbReference type="Gene3D" id="3.40.50.800">
    <property type="entry name" value="Anticodon-binding domain"/>
    <property type="match status" value="1"/>
</dbReference>
<evidence type="ECO:0000256" key="4">
    <source>
        <dbReference type="ARBA" id="ARBA00022741"/>
    </source>
</evidence>
<feature type="region of interest" description="Disordered" evidence="13">
    <location>
        <begin position="227"/>
        <end position="246"/>
    </location>
</feature>
<dbReference type="PANTHER" id="PTHR11042">
    <property type="entry name" value="EUKARYOTIC TRANSLATION INITIATION FACTOR 2-ALPHA KINASE EIF2-ALPHA KINASE -RELATED"/>
    <property type="match status" value="1"/>
</dbReference>
<protein>
    <recommendedName>
        <fullName evidence="1">non-specific serine/threonine protein kinase</fullName>
        <ecNumber evidence="1">2.7.11.1</ecNumber>
    </recommendedName>
</protein>
<dbReference type="FunFam" id="3.10.110.10:FF:000050">
    <property type="entry name" value="eIF-2-alpha kinase GCN2"/>
    <property type="match status" value="1"/>
</dbReference>
<evidence type="ECO:0000256" key="12">
    <source>
        <dbReference type="PROSITE-ProRule" id="PRU10141"/>
    </source>
</evidence>
<evidence type="ECO:0000256" key="8">
    <source>
        <dbReference type="ARBA" id="ARBA00047899"/>
    </source>
</evidence>
<evidence type="ECO:0000313" key="17">
    <source>
        <dbReference type="Proteomes" id="UP000326565"/>
    </source>
</evidence>
<dbReference type="Pfam" id="PF05773">
    <property type="entry name" value="RWD"/>
    <property type="match status" value="1"/>
</dbReference>
<dbReference type="Gene3D" id="3.10.110.10">
    <property type="entry name" value="Ubiquitin Conjugating Enzyme"/>
    <property type="match status" value="1"/>
</dbReference>
<dbReference type="GO" id="GO:0004694">
    <property type="term" value="F:eukaryotic translation initiation factor 2alpha kinase activity"/>
    <property type="evidence" value="ECO:0007669"/>
    <property type="project" value="InterPro"/>
</dbReference>
<dbReference type="FunFam" id="1.10.510.10:FF:000821">
    <property type="entry name" value="Serine/threonine-protein kinase gcn2"/>
    <property type="match status" value="1"/>
</dbReference>
<dbReference type="GO" id="GO:0009893">
    <property type="term" value="P:positive regulation of metabolic process"/>
    <property type="evidence" value="ECO:0007669"/>
    <property type="project" value="UniProtKB-ARBA"/>
</dbReference>
<dbReference type="InterPro" id="IPR000719">
    <property type="entry name" value="Prot_kinase_dom"/>
</dbReference>
<dbReference type="PROSITE" id="PS50011">
    <property type="entry name" value="PROTEIN_KINASE_DOM"/>
    <property type="match status" value="2"/>
</dbReference>
<dbReference type="GO" id="GO:0000077">
    <property type="term" value="P:DNA damage checkpoint signaling"/>
    <property type="evidence" value="ECO:0007669"/>
    <property type="project" value="InterPro"/>
</dbReference>
<feature type="domain" description="Protein kinase" evidence="14">
    <location>
        <begin position="275"/>
        <end position="542"/>
    </location>
</feature>
<dbReference type="FunFam" id="3.30.930.10:FF:000074">
    <property type="entry name" value="Serine/threonine-protein kinase gcn2"/>
    <property type="match status" value="1"/>
</dbReference>
<keyword evidence="17" id="KW-1185">Reference proteome</keyword>
<feature type="domain" description="RWD" evidence="15">
    <location>
        <begin position="49"/>
        <end position="158"/>
    </location>
</feature>
<dbReference type="InterPro" id="IPR016135">
    <property type="entry name" value="UBQ-conjugating_enzyme/RWD"/>
</dbReference>
<proteinExistence type="inferred from homology"/>
<evidence type="ECO:0000256" key="5">
    <source>
        <dbReference type="ARBA" id="ARBA00022777"/>
    </source>
</evidence>
<dbReference type="PROSITE" id="PS00107">
    <property type="entry name" value="PROTEIN_KINASE_ATP"/>
    <property type="match status" value="1"/>
</dbReference>
<comment type="catalytic activity">
    <reaction evidence="9">
        <text>L-seryl-[protein] + ATP = O-phospho-L-seryl-[protein] + ADP + H(+)</text>
        <dbReference type="Rhea" id="RHEA:17989"/>
        <dbReference type="Rhea" id="RHEA-COMP:9863"/>
        <dbReference type="Rhea" id="RHEA-COMP:11604"/>
        <dbReference type="ChEBI" id="CHEBI:15378"/>
        <dbReference type="ChEBI" id="CHEBI:29999"/>
        <dbReference type="ChEBI" id="CHEBI:30616"/>
        <dbReference type="ChEBI" id="CHEBI:83421"/>
        <dbReference type="ChEBI" id="CHEBI:456216"/>
        <dbReference type="EC" id="2.7.11.1"/>
    </reaction>
</comment>
<evidence type="ECO:0000256" key="13">
    <source>
        <dbReference type="SAM" id="MobiDB-lite"/>
    </source>
</evidence>
<evidence type="ECO:0000256" key="6">
    <source>
        <dbReference type="ARBA" id="ARBA00022840"/>
    </source>
</evidence>